<dbReference type="InParanoid" id="Q6L326"/>
<evidence type="ECO:0000313" key="6">
    <source>
        <dbReference type="EMBL" id="AAT42625.1"/>
    </source>
</evidence>
<dbReference type="PANTHER" id="PTHR43588:SF1">
    <property type="entry name" value="COBALT-PRECORRIN-8 METHYLMUTASE"/>
    <property type="match status" value="1"/>
</dbReference>
<gene>
    <name evidence="6" type="ordered locus">PTO0040</name>
</gene>
<evidence type="ECO:0000259" key="5">
    <source>
        <dbReference type="Pfam" id="PF02570"/>
    </source>
</evidence>
<reference evidence="6 7" key="1">
    <citation type="journal article" date="2004" name="Proc. Natl. Acad. Sci. U.S.A.">
        <title>Genome sequence of Picrophilus torridus and its implications for life around pH 0.</title>
        <authorList>
            <person name="Futterer O."/>
            <person name="Angelov A."/>
            <person name="Liesegang H."/>
            <person name="Gottschalk G."/>
            <person name="Schleper C."/>
            <person name="Schepers B."/>
            <person name="Dock C."/>
            <person name="Antranikian G."/>
            <person name="Liebl W."/>
        </authorList>
    </citation>
    <scope>NUCLEOTIDE SEQUENCE [LARGE SCALE GENOMIC DNA]</scope>
    <source>
        <strain evidence="7">ATCC 700027 / DSM 9790 / JCM 10055 / NBRC 100828</strain>
    </source>
</reference>
<organism evidence="6 7">
    <name type="scientific">Picrophilus torridus (strain ATCC 700027 / DSM 9790 / JCM 10055 / NBRC 100828 / KAW 2/3)</name>
    <dbReference type="NCBI Taxonomy" id="1122961"/>
    <lineage>
        <taxon>Archaea</taxon>
        <taxon>Methanobacteriati</taxon>
        <taxon>Thermoplasmatota</taxon>
        <taxon>Thermoplasmata</taxon>
        <taxon>Thermoplasmatales</taxon>
        <taxon>Picrophilaceae</taxon>
        <taxon>Picrophilus</taxon>
    </lineage>
</organism>
<dbReference type="UniPathway" id="UPA00148"/>
<dbReference type="eggNOG" id="arCOG02247">
    <property type="taxonomic scope" value="Archaea"/>
</dbReference>
<dbReference type="Gene3D" id="3.40.50.10230">
    <property type="entry name" value="Cobalamin biosynthesis CobH/CbiC, precorrin-8X methylmutase"/>
    <property type="match status" value="1"/>
</dbReference>
<protein>
    <submittedName>
        <fullName evidence="6">Precorrin-8X methylmutase</fullName>
        <ecNumber evidence="6">5.4.1.2</ecNumber>
    </submittedName>
</protein>
<evidence type="ECO:0000256" key="2">
    <source>
        <dbReference type="ARBA" id="ARBA00009774"/>
    </source>
</evidence>
<feature type="domain" description="Cobalamin biosynthesis precorrin-8X methylmutase CobH/CbiC" evidence="5">
    <location>
        <begin position="9"/>
        <end position="137"/>
    </location>
</feature>
<dbReference type="PANTHER" id="PTHR43588">
    <property type="entry name" value="COBALT-PRECORRIN-8 METHYLMUTASE"/>
    <property type="match status" value="1"/>
</dbReference>
<keyword evidence="4 6" id="KW-0413">Isomerase</keyword>
<dbReference type="HOGENOM" id="CLU_084703_1_1_2"/>
<dbReference type="PaxDb" id="263820-PTO0040"/>
<evidence type="ECO:0000256" key="1">
    <source>
        <dbReference type="ARBA" id="ARBA00004953"/>
    </source>
</evidence>
<dbReference type="STRING" id="263820.PTO0040"/>
<evidence type="ECO:0000313" key="7">
    <source>
        <dbReference type="Proteomes" id="UP000000438"/>
    </source>
</evidence>
<dbReference type="GO" id="GO:0009236">
    <property type="term" value="P:cobalamin biosynthetic process"/>
    <property type="evidence" value="ECO:0007669"/>
    <property type="project" value="UniProtKB-UniPathway"/>
</dbReference>
<accession>Q6L326</accession>
<dbReference type="SUPFAM" id="SSF63965">
    <property type="entry name" value="Precorrin-8X methylmutase CbiC/CobH"/>
    <property type="match status" value="1"/>
</dbReference>
<dbReference type="Pfam" id="PF02570">
    <property type="entry name" value="CbiC"/>
    <property type="match status" value="1"/>
</dbReference>
<dbReference type="InterPro" id="IPR003722">
    <property type="entry name" value="Cbl_synth_CobH/CbiC"/>
</dbReference>
<keyword evidence="3" id="KW-0169">Cobalamin biosynthesis</keyword>
<evidence type="ECO:0000256" key="4">
    <source>
        <dbReference type="ARBA" id="ARBA00023235"/>
    </source>
</evidence>
<dbReference type="KEGG" id="pto:PTO0040"/>
<sequence>MVYALNPDEIYSKSFAIIKGIMKLDDSLKSKIIMRAAHATGDVETARSIIFSQNFEDGLFSPDDDIVTDINMVKYRISGYKIRCYIKDNDVMDMAKRLQISRSCIAMKKACREMPEAVYVIGDAPTVLISLIEEVIAKNAIRG</sequence>
<dbReference type="AlphaFoldDB" id="Q6L326"/>
<comment type="pathway">
    <text evidence="1">Cofactor biosynthesis; adenosylcobalamin biosynthesis.</text>
</comment>
<comment type="similarity">
    <text evidence="2">Belongs to the CobH/CbiC family.</text>
</comment>
<dbReference type="Proteomes" id="UP000000438">
    <property type="component" value="Chromosome"/>
</dbReference>
<dbReference type="EC" id="5.4.1.2" evidence="6"/>
<name>Q6L326_PICTO</name>
<dbReference type="InterPro" id="IPR036588">
    <property type="entry name" value="CobH/CbiC_sf"/>
</dbReference>
<evidence type="ECO:0000256" key="3">
    <source>
        <dbReference type="ARBA" id="ARBA00022573"/>
    </source>
</evidence>
<proteinExistence type="inferred from homology"/>
<dbReference type="EMBL" id="AE017261">
    <property type="protein sequence ID" value="AAT42625.1"/>
    <property type="molecule type" value="Genomic_DNA"/>
</dbReference>
<dbReference type="GO" id="GO:0016993">
    <property type="term" value="F:precorrin-8X methylmutase activity"/>
    <property type="evidence" value="ECO:0007669"/>
    <property type="project" value="InterPro"/>
</dbReference>